<protein>
    <submittedName>
        <fullName evidence="2">Uncharacterized protein</fullName>
    </submittedName>
</protein>
<comment type="caution">
    <text evidence="2">The sequence shown here is derived from an EMBL/GenBank/DDBJ whole genome shotgun (WGS) entry which is preliminary data.</text>
</comment>
<dbReference type="EMBL" id="LATX01001869">
    <property type="protein sequence ID" value="KTB37116.1"/>
    <property type="molecule type" value="Genomic_DNA"/>
</dbReference>
<feature type="compositionally biased region" description="Low complexity" evidence="1">
    <location>
        <begin position="259"/>
        <end position="282"/>
    </location>
</feature>
<organism evidence="2 3">
    <name type="scientific">Moniliophthora roreri</name>
    <name type="common">Frosty pod rot fungus</name>
    <name type="synonym">Monilia roreri</name>
    <dbReference type="NCBI Taxonomy" id="221103"/>
    <lineage>
        <taxon>Eukaryota</taxon>
        <taxon>Fungi</taxon>
        <taxon>Dikarya</taxon>
        <taxon>Basidiomycota</taxon>
        <taxon>Agaricomycotina</taxon>
        <taxon>Agaricomycetes</taxon>
        <taxon>Agaricomycetidae</taxon>
        <taxon>Agaricales</taxon>
        <taxon>Marasmiineae</taxon>
        <taxon>Marasmiaceae</taxon>
        <taxon>Moniliophthora</taxon>
    </lineage>
</organism>
<feature type="compositionally biased region" description="Low complexity" evidence="1">
    <location>
        <begin position="289"/>
        <end position="301"/>
    </location>
</feature>
<reference evidence="2 3" key="1">
    <citation type="submission" date="2015-12" db="EMBL/GenBank/DDBJ databases">
        <title>Draft genome sequence of Moniliophthora roreri, the causal agent of frosty pod rot of cacao.</title>
        <authorList>
            <person name="Aime M.C."/>
            <person name="Diaz-Valderrama J.R."/>
            <person name="Kijpornyongpan T."/>
            <person name="Phillips-Mora W."/>
        </authorList>
    </citation>
    <scope>NUCLEOTIDE SEQUENCE [LARGE SCALE GENOMIC DNA]</scope>
    <source>
        <strain evidence="2 3">MCA 2952</strain>
    </source>
</reference>
<gene>
    <name evidence="2" type="ORF">WG66_10286</name>
</gene>
<accession>A0A0W0FL89</accession>
<feature type="region of interest" description="Disordered" evidence="1">
    <location>
        <begin position="226"/>
        <end position="301"/>
    </location>
</feature>
<name>A0A0W0FL89_MONRR</name>
<sequence length="361" mass="40269">MLQHRGFTACIVDVETGRPLPEYLTALNLDKNQVSCWIPSREGQKFSVHWEDLGGDVDTCAYILVDGVVVPGRFLFGIGKTFRSGIRTSETTERPFMFRKVVEHTNSLLPSKDAGMIILKVKRVHRLTGRPPDELDNIPRATQTGRQVGDMYVGFGEERTASEQWNYTWDVKPYDHDNPPGERGIHTHVSFVFRYRSLGKCMPIIANHNLLSEASEFLQAQGIAETPSAPRVSIPAPLPRPRPYPPPTHVPRVSVRRISSAPVVPSSELSSPSTPLSASQSSMKNNQGPDPNSPSSPLANNPYRQLMKVGLLTPNTYRRLPSEMRRATSWMTNDTNLPGVGLIRFDPRADLDNNRITVPPE</sequence>
<proteinExistence type="predicted"/>
<dbReference type="Proteomes" id="UP000054988">
    <property type="component" value="Unassembled WGS sequence"/>
</dbReference>
<evidence type="ECO:0000313" key="2">
    <source>
        <dbReference type="EMBL" id="KTB37116.1"/>
    </source>
</evidence>
<evidence type="ECO:0000313" key="3">
    <source>
        <dbReference type="Proteomes" id="UP000054988"/>
    </source>
</evidence>
<dbReference type="AlphaFoldDB" id="A0A0W0FL89"/>
<evidence type="ECO:0000256" key="1">
    <source>
        <dbReference type="SAM" id="MobiDB-lite"/>
    </source>
</evidence>
<dbReference type="eggNOG" id="ENOG502SAV6">
    <property type="taxonomic scope" value="Eukaryota"/>
</dbReference>
<feature type="compositionally biased region" description="Pro residues" evidence="1">
    <location>
        <begin position="236"/>
        <end position="249"/>
    </location>
</feature>